<name>A0AAJ0I8C3_9PEZI</name>
<dbReference type="EMBL" id="JAULSX010000004">
    <property type="protein sequence ID" value="KAK3492835.1"/>
    <property type="molecule type" value="Genomic_DNA"/>
</dbReference>
<dbReference type="GeneID" id="87876564"/>
<reference evidence="1 2" key="1">
    <citation type="journal article" date="2023" name="Mol. Phylogenet. Evol.">
        <title>Genome-scale phylogeny and comparative genomics of the fungal order Sordariales.</title>
        <authorList>
            <person name="Hensen N."/>
            <person name="Bonometti L."/>
            <person name="Westerberg I."/>
            <person name="Brannstrom I.O."/>
            <person name="Guillou S."/>
            <person name="Cros-Aarteil S."/>
            <person name="Calhoun S."/>
            <person name="Haridas S."/>
            <person name="Kuo A."/>
            <person name="Mondo S."/>
            <person name="Pangilinan J."/>
            <person name="Riley R."/>
            <person name="LaButti K."/>
            <person name="Andreopoulos B."/>
            <person name="Lipzen A."/>
            <person name="Chen C."/>
            <person name="Yan M."/>
            <person name="Daum C."/>
            <person name="Ng V."/>
            <person name="Clum A."/>
            <person name="Steindorff A."/>
            <person name="Ohm R.A."/>
            <person name="Martin F."/>
            <person name="Silar P."/>
            <person name="Natvig D.O."/>
            <person name="Lalanne C."/>
            <person name="Gautier V."/>
            <person name="Ament-Velasquez S.L."/>
            <person name="Kruys A."/>
            <person name="Hutchinson M.I."/>
            <person name="Powell A.J."/>
            <person name="Barry K."/>
            <person name="Miller A.N."/>
            <person name="Grigoriev I.V."/>
            <person name="Debuchy R."/>
            <person name="Gladieux P."/>
            <person name="Hiltunen Thoren M."/>
            <person name="Johannesson H."/>
        </authorList>
    </citation>
    <scope>NUCLEOTIDE SEQUENCE [LARGE SCALE GENOMIC DNA]</scope>
    <source>
        <strain evidence="1 2">FGSC 10403</strain>
    </source>
</reference>
<gene>
    <name evidence="1" type="ORF">B0T23DRAFT_404842</name>
</gene>
<proteinExistence type="predicted"/>
<dbReference type="RefSeq" id="XP_062693293.1">
    <property type="nucleotide sequence ID" value="XM_062838942.1"/>
</dbReference>
<dbReference type="Proteomes" id="UP001285908">
    <property type="component" value="Unassembled WGS sequence"/>
</dbReference>
<comment type="caution">
    <text evidence="1">The sequence shown here is derived from an EMBL/GenBank/DDBJ whole genome shotgun (WGS) entry which is preliminary data.</text>
</comment>
<evidence type="ECO:0000313" key="2">
    <source>
        <dbReference type="Proteomes" id="UP001285908"/>
    </source>
</evidence>
<dbReference type="AlphaFoldDB" id="A0AAJ0I8C3"/>
<keyword evidence="2" id="KW-1185">Reference proteome</keyword>
<accession>A0AAJ0I8C3</accession>
<sequence length="74" mass="8618">MSKLSRRDNRLKWNNAHSIHLRLRPGCTRLWRIQVGFSPTVTFCHKPGYEKSMMARKACGQSRGHLDSYDANMI</sequence>
<organism evidence="1 2">
    <name type="scientific">Neurospora hispaniola</name>
    <dbReference type="NCBI Taxonomy" id="588809"/>
    <lineage>
        <taxon>Eukaryota</taxon>
        <taxon>Fungi</taxon>
        <taxon>Dikarya</taxon>
        <taxon>Ascomycota</taxon>
        <taxon>Pezizomycotina</taxon>
        <taxon>Sordariomycetes</taxon>
        <taxon>Sordariomycetidae</taxon>
        <taxon>Sordariales</taxon>
        <taxon>Sordariaceae</taxon>
        <taxon>Neurospora</taxon>
    </lineage>
</organism>
<protein>
    <submittedName>
        <fullName evidence="1">Uncharacterized protein</fullName>
    </submittedName>
</protein>
<evidence type="ECO:0000313" key="1">
    <source>
        <dbReference type="EMBL" id="KAK3492835.1"/>
    </source>
</evidence>